<dbReference type="EMBL" id="VIFM01000043">
    <property type="protein sequence ID" value="TQF15440.1"/>
    <property type="molecule type" value="Genomic_DNA"/>
</dbReference>
<accession>A0A540X2J3</accession>
<dbReference type="Pfam" id="PF02541">
    <property type="entry name" value="Ppx-GppA"/>
    <property type="match status" value="1"/>
</dbReference>
<evidence type="ECO:0000313" key="3">
    <source>
        <dbReference type="Proteomes" id="UP000315369"/>
    </source>
</evidence>
<gene>
    <name evidence="2" type="ORF">FJV41_13480</name>
</gene>
<dbReference type="CDD" id="cd24054">
    <property type="entry name" value="ASKHA_NBD_AaPPX-GppA_MtPPX2-like"/>
    <property type="match status" value="1"/>
</dbReference>
<dbReference type="Proteomes" id="UP000315369">
    <property type="component" value="Unassembled WGS sequence"/>
</dbReference>
<dbReference type="Gene3D" id="3.30.420.150">
    <property type="entry name" value="Exopolyphosphatase. Domain 2"/>
    <property type="match status" value="1"/>
</dbReference>
<organism evidence="2 3">
    <name type="scientific">Myxococcus llanfairpwllgwyngyllgogerychwyrndrobwllllantysiliogogogochensis</name>
    <dbReference type="NCBI Taxonomy" id="2590453"/>
    <lineage>
        <taxon>Bacteria</taxon>
        <taxon>Pseudomonadati</taxon>
        <taxon>Myxococcota</taxon>
        <taxon>Myxococcia</taxon>
        <taxon>Myxococcales</taxon>
        <taxon>Cystobacterineae</taxon>
        <taxon>Myxococcaceae</taxon>
        <taxon>Myxococcus</taxon>
    </lineage>
</organism>
<proteinExistence type="predicted"/>
<dbReference type="AlphaFoldDB" id="A0A540X2J3"/>
<dbReference type="InterPro" id="IPR003695">
    <property type="entry name" value="Ppx_GppA_N"/>
</dbReference>
<evidence type="ECO:0000313" key="2">
    <source>
        <dbReference type="EMBL" id="TQF15440.1"/>
    </source>
</evidence>
<dbReference type="OrthoDB" id="9793035at2"/>
<dbReference type="PANTHER" id="PTHR30005:SF0">
    <property type="entry name" value="RETROGRADE REGULATION PROTEIN 2"/>
    <property type="match status" value="1"/>
</dbReference>
<dbReference type="SUPFAM" id="SSF53067">
    <property type="entry name" value="Actin-like ATPase domain"/>
    <property type="match status" value="2"/>
</dbReference>
<comment type="caution">
    <text evidence="2">The sequence shown here is derived from an EMBL/GenBank/DDBJ whole genome shotgun (WGS) entry which is preliminary data.</text>
</comment>
<protein>
    <submittedName>
        <fullName evidence="2">Ppx/GppA family phosphatase</fullName>
    </submittedName>
</protein>
<dbReference type="InterPro" id="IPR043129">
    <property type="entry name" value="ATPase_NBD"/>
</dbReference>
<keyword evidence="3" id="KW-1185">Reference proteome</keyword>
<name>A0A540X2J3_9BACT</name>
<reference evidence="2 3" key="1">
    <citation type="submission" date="2019-06" db="EMBL/GenBank/DDBJ databases">
        <authorList>
            <person name="Livingstone P."/>
            <person name="Whitworth D."/>
        </authorList>
    </citation>
    <scope>NUCLEOTIDE SEQUENCE [LARGE SCALE GENOMIC DNA]</scope>
    <source>
        <strain evidence="2 3">AM401</strain>
    </source>
</reference>
<dbReference type="PANTHER" id="PTHR30005">
    <property type="entry name" value="EXOPOLYPHOSPHATASE"/>
    <property type="match status" value="1"/>
</dbReference>
<feature type="domain" description="Ppx/GppA phosphatase N-terminal" evidence="1">
    <location>
        <begin position="21"/>
        <end position="301"/>
    </location>
</feature>
<evidence type="ECO:0000259" key="1">
    <source>
        <dbReference type="Pfam" id="PF02541"/>
    </source>
</evidence>
<sequence length="311" mass="33017">MPRFATIDIGTNSVLLLVAERTAEGRFEAVRERAEITRLGRGVDATRRLSAEGMEATLSVLEAFAREARELGAEDIAVSATSAARDASNGAEFLSAAKERAGVTVEIISGQLEAQLSFAAVYSDFAGEAAGPLLVLDIGGGSTEFIFGNPAGHVEFRHSFDVGAVRLTERFVRSDPMSSEDRARIESHLRDTFKTLPPPPPASGLVGVAGTVTTLYAVRHAIDPYDAERVHGGTLSVGELTALADRLCQMPLEERRALPGMQPKRADVIPAGAIILLESVKALGLDGCRVSDRGLRWGLLAHRFGAGAARS</sequence>
<dbReference type="RefSeq" id="WP_141642871.1">
    <property type="nucleotide sequence ID" value="NZ_VIFM01000043.1"/>
</dbReference>
<dbReference type="InterPro" id="IPR050273">
    <property type="entry name" value="GppA/Ppx_hydrolase"/>
</dbReference>
<dbReference type="Gene3D" id="3.30.420.40">
    <property type="match status" value="1"/>
</dbReference>
<dbReference type="GO" id="GO:0016462">
    <property type="term" value="F:pyrophosphatase activity"/>
    <property type="evidence" value="ECO:0007669"/>
    <property type="project" value="TreeGrafter"/>
</dbReference>